<reference evidence="2" key="1">
    <citation type="journal article" date="2023" name="Hortic. Res.">
        <title>A chromosome-level phased genome enabling allele-level studies in sweet orange: a case study on citrus Huanglongbing tolerance.</title>
        <authorList>
            <person name="Wu B."/>
            <person name="Yu Q."/>
            <person name="Deng Z."/>
            <person name="Duan Y."/>
            <person name="Luo F."/>
            <person name="Gmitter F. Jr."/>
        </authorList>
    </citation>
    <scope>NUCLEOTIDE SEQUENCE [LARGE SCALE GENOMIC DNA]</scope>
    <source>
        <strain evidence="2">cv. Valencia</strain>
    </source>
</reference>
<sequence>MTLWCRTVQKVAHNSRTPFSQTTSYYHTIQAIPRECTGSRVSARDRSQGRIPAVVFAQDLLDKNTDRRSPSRKQILSTERKQIHSILKSVELPFFCSTTFPLQIRAGSGSSVLLDSGKVLPIKVHRDEETGRILNLVFVWADDGTELKVDVPVVFKGVESCPGLKKGAFFAFQTVTARFGLPWGYLKSIRTSLKYLCPAEHISPKIEVDVSNLDIGDRVFMSDIEVHPSWKLLSKNEKMPLCKISATKLENPEPAVM</sequence>
<accession>A0ACB8J281</accession>
<protein>
    <submittedName>
        <fullName evidence="1">Ribosomal TL5 C domain-containing protein</fullName>
    </submittedName>
</protein>
<organism evidence="1 2">
    <name type="scientific">Citrus sinensis</name>
    <name type="common">Sweet orange</name>
    <name type="synonym">Citrus aurantium var. sinensis</name>
    <dbReference type="NCBI Taxonomy" id="2711"/>
    <lineage>
        <taxon>Eukaryota</taxon>
        <taxon>Viridiplantae</taxon>
        <taxon>Streptophyta</taxon>
        <taxon>Embryophyta</taxon>
        <taxon>Tracheophyta</taxon>
        <taxon>Spermatophyta</taxon>
        <taxon>Magnoliopsida</taxon>
        <taxon>eudicotyledons</taxon>
        <taxon>Gunneridae</taxon>
        <taxon>Pentapetalae</taxon>
        <taxon>rosids</taxon>
        <taxon>malvids</taxon>
        <taxon>Sapindales</taxon>
        <taxon>Rutaceae</taxon>
        <taxon>Aurantioideae</taxon>
        <taxon>Citrus</taxon>
    </lineage>
</organism>
<comment type="caution">
    <text evidence="1">The sequence shown here is derived from an EMBL/GenBank/DDBJ whole genome shotgun (WGS) entry which is preliminary data.</text>
</comment>
<dbReference type="Proteomes" id="UP000829398">
    <property type="component" value="Chromosome 7"/>
</dbReference>
<evidence type="ECO:0000313" key="1">
    <source>
        <dbReference type="EMBL" id="KAH9711748.1"/>
    </source>
</evidence>
<evidence type="ECO:0000313" key="2">
    <source>
        <dbReference type="Proteomes" id="UP000829398"/>
    </source>
</evidence>
<gene>
    <name evidence="1" type="ORF">KPL71_019856</name>
</gene>
<keyword evidence="2" id="KW-1185">Reference proteome</keyword>
<proteinExistence type="predicted"/>
<dbReference type="EMBL" id="CM039176">
    <property type="protein sequence ID" value="KAH9711748.1"/>
    <property type="molecule type" value="Genomic_DNA"/>
</dbReference>
<name>A0ACB8J281_CITSI</name>